<dbReference type="EMBL" id="FONG01000016">
    <property type="protein sequence ID" value="SFF49951.1"/>
    <property type="molecule type" value="Genomic_DNA"/>
</dbReference>
<evidence type="ECO:0000256" key="1">
    <source>
        <dbReference type="SAM" id="MobiDB-lite"/>
    </source>
</evidence>
<organism evidence="3 4">
    <name type="scientific">Actinacidiphila alni</name>
    <dbReference type="NCBI Taxonomy" id="380248"/>
    <lineage>
        <taxon>Bacteria</taxon>
        <taxon>Bacillati</taxon>
        <taxon>Actinomycetota</taxon>
        <taxon>Actinomycetes</taxon>
        <taxon>Kitasatosporales</taxon>
        <taxon>Streptomycetaceae</taxon>
        <taxon>Actinacidiphila</taxon>
    </lineage>
</organism>
<dbReference type="InterPro" id="IPR033469">
    <property type="entry name" value="CYTH-like_dom_sf"/>
</dbReference>
<dbReference type="Gene3D" id="1.40.20.10">
    <property type="entry name" value="CHAD domain"/>
    <property type="match status" value="1"/>
</dbReference>
<name>A0A1I2JB86_9ACTN</name>
<dbReference type="Pfam" id="PF05235">
    <property type="entry name" value="CHAD"/>
    <property type="match status" value="1"/>
</dbReference>
<feature type="domain" description="CHAD" evidence="2">
    <location>
        <begin position="250"/>
        <end position="535"/>
    </location>
</feature>
<accession>A0A1I2JB86</accession>
<dbReference type="SMART" id="SM01118">
    <property type="entry name" value="CYTH"/>
    <property type="match status" value="1"/>
</dbReference>
<dbReference type="CDD" id="cd07374">
    <property type="entry name" value="CYTH-like_Pase"/>
    <property type="match status" value="1"/>
</dbReference>
<proteinExistence type="predicted"/>
<feature type="compositionally biased region" description="Basic and acidic residues" evidence="1">
    <location>
        <begin position="16"/>
        <end position="25"/>
    </location>
</feature>
<dbReference type="PANTHER" id="PTHR39339">
    <property type="entry name" value="SLR1444 PROTEIN"/>
    <property type="match status" value="1"/>
</dbReference>
<dbReference type="Pfam" id="PF01928">
    <property type="entry name" value="CYTH"/>
    <property type="match status" value="1"/>
</dbReference>
<dbReference type="InterPro" id="IPR038186">
    <property type="entry name" value="CHAD_dom_sf"/>
</dbReference>
<dbReference type="Gene3D" id="2.40.320.10">
    <property type="entry name" value="Hypothetical Protein Pfu-838710-001"/>
    <property type="match status" value="1"/>
</dbReference>
<dbReference type="PANTHER" id="PTHR39339:SF1">
    <property type="entry name" value="CHAD DOMAIN-CONTAINING PROTEIN"/>
    <property type="match status" value="1"/>
</dbReference>
<dbReference type="InterPro" id="IPR007899">
    <property type="entry name" value="CHAD_dom"/>
</dbReference>
<sequence length="537" mass="57410">MPAGAVPGYGPTMGRRVRETERKYEAAGGPGGRPVPPDLEGLPGVAGEAAGGPGGRPVPPDLEGLPGVAGTRRPDPDRLDAVYYDTAGLALAAHRTTLRRRTGGEDAGWHLKLPSGEADTRTEVRVPLGRSGTPPKALRAEVTALLRGRPLAPVVRLRTTRRRTLLLDTAGRTLAEIAYDEVAAYDEPAGTDGPRWTETEVELVDGGVELLDAVEERLLAAGQRRSGSGSKLARALGDRLAVPQPPPAVPVTAGQVATGYLRAQLTAILALDPLVRRDEEDAVHRMRVATRRARSALKSFRRELDRTATDPLGRDLKWLAGVLGTERDREVLAERIDGLLAEADPALLTPAVRDRLRALAAEHHGQTHAALVRVLSRSHYFSLLDRLEALLAEPPYLPAAGAPAAGAAADVMGRDHRRLRRQLEAALARPAGRDRDVALHEARKTAKRARYAGEAAEPVLGERAAAHTGRMKAMQQLLGEHQDSFMCRIALGRTCLEARAAGERTEAYTALIAAERARAAAVEAALPGAWRAADVDI</sequence>
<protein>
    <submittedName>
        <fullName evidence="3">CHAD domain-containing protein</fullName>
    </submittedName>
</protein>
<dbReference type="Proteomes" id="UP000199323">
    <property type="component" value="Unassembled WGS sequence"/>
</dbReference>
<feature type="region of interest" description="Disordered" evidence="1">
    <location>
        <begin position="1"/>
        <end position="76"/>
    </location>
</feature>
<gene>
    <name evidence="3" type="ORF">SAMN05216251_116115</name>
</gene>
<reference evidence="3 4" key="1">
    <citation type="submission" date="2016-10" db="EMBL/GenBank/DDBJ databases">
        <authorList>
            <person name="de Groot N.N."/>
        </authorList>
    </citation>
    <scope>NUCLEOTIDE SEQUENCE [LARGE SCALE GENOMIC DNA]</scope>
    <source>
        <strain evidence="3 4">CGMCC 4.3510</strain>
    </source>
</reference>
<evidence type="ECO:0000313" key="4">
    <source>
        <dbReference type="Proteomes" id="UP000199323"/>
    </source>
</evidence>
<dbReference type="STRING" id="380248.SAMN05216251_116115"/>
<evidence type="ECO:0000259" key="2">
    <source>
        <dbReference type="PROSITE" id="PS51708"/>
    </source>
</evidence>
<dbReference type="AlphaFoldDB" id="A0A1I2JB86"/>
<keyword evidence="4" id="KW-1185">Reference proteome</keyword>
<dbReference type="InterPro" id="IPR023577">
    <property type="entry name" value="CYTH_domain"/>
</dbReference>
<dbReference type="SMART" id="SM00880">
    <property type="entry name" value="CHAD"/>
    <property type="match status" value="1"/>
</dbReference>
<dbReference type="SUPFAM" id="SSF55154">
    <property type="entry name" value="CYTH-like phosphatases"/>
    <property type="match status" value="1"/>
</dbReference>
<dbReference type="PROSITE" id="PS51708">
    <property type="entry name" value="CHAD"/>
    <property type="match status" value="1"/>
</dbReference>
<evidence type="ECO:0000313" key="3">
    <source>
        <dbReference type="EMBL" id="SFF49951.1"/>
    </source>
</evidence>
<feature type="compositionally biased region" description="Low complexity" evidence="1">
    <location>
        <begin position="39"/>
        <end position="48"/>
    </location>
</feature>